<proteinExistence type="predicted"/>
<dbReference type="InterPro" id="IPR044515">
    <property type="entry name" value="ABTB1"/>
</dbReference>
<evidence type="ECO:0000256" key="3">
    <source>
        <dbReference type="ARBA" id="ARBA00023043"/>
    </source>
</evidence>
<evidence type="ECO:0000313" key="6">
    <source>
        <dbReference type="Proteomes" id="UP000247498"/>
    </source>
</evidence>
<keyword evidence="3" id="KW-0040">ANK repeat</keyword>
<dbReference type="EMBL" id="BDRX01000019">
    <property type="protein sequence ID" value="GBF90733.1"/>
    <property type="molecule type" value="Genomic_DNA"/>
</dbReference>
<gene>
    <name evidence="5" type="ORF">Rsub_03034</name>
</gene>
<organism evidence="5 6">
    <name type="scientific">Raphidocelis subcapitata</name>
    <dbReference type="NCBI Taxonomy" id="307507"/>
    <lineage>
        <taxon>Eukaryota</taxon>
        <taxon>Viridiplantae</taxon>
        <taxon>Chlorophyta</taxon>
        <taxon>core chlorophytes</taxon>
        <taxon>Chlorophyceae</taxon>
        <taxon>CS clade</taxon>
        <taxon>Sphaeropleales</taxon>
        <taxon>Selenastraceae</taxon>
        <taxon>Raphidocelis</taxon>
    </lineage>
</organism>
<keyword evidence="2" id="KW-0677">Repeat</keyword>
<name>A0A2V0NYS9_9CHLO</name>
<dbReference type="GO" id="GO:0005737">
    <property type="term" value="C:cytoplasm"/>
    <property type="evidence" value="ECO:0007669"/>
    <property type="project" value="TreeGrafter"/>
</dbReference>
<dbReference type="SUPFAM" id="SSF54695">
    <property type="entry name" value="POZ domain"/>
    <property type="match status" value="1"/>
</dbReference>
<dbReference type="InterPro" id="IPR000210">
    <property type="entry name" value="BTB/POZ_dom"/>
</dbReference>
<dbReference type="Gene3D" id="3.30.710.10">
    <property type="entry name" value="Potassium Channel Kv1.1, Chain A"/>
    <property type="match status" value="1"/>
</dbReference>
<comment type="caution">
    <text evidence="5">The sequence shown here is derived from an EMBL/GenBank/DDBJ whole genome shotgun (WGS) entry which is preliminary data.</text>
</comment>
<dbReference type="CDD" id="cd18186">
    <property type="entry name" value="BTB_POZ_ZBTB_KLHL-like"/>
    <property type="match status" value="1"/>
</dbReference>
<dbReference type="PROSITE" id="PS50097">
    <property type="entry name" value="BTB"/>
    <property type="match status" value="1"/>
</dbReference>
<dbReference type="PANTHER" id="PTHR46231:SF1">
    <property type="entry name" value="ANKYRIN REPEAT AND BTB_POZ DOMAIN-CONTAINING PROTEIN 1"/>
    <property type="match status" value="1"/>
</dbReference>
<dbReference type="AlphaFoldDB" id="A0A2V0NYS9"/>
<dbReference type="STRING" id="307507.A0A2V0NYS9"/>
<dbReference type="PANTHER" id="PTHR46231">
    <property type="entry name" value="ANKYRIN REPEAT AND BTB/POZ DOMAIN-CONTAINING PROTEIN 1"/>
    <property type="match status" value="1"/>
</dbReference>
<dbReference type="GO" id="GO:0000151">
    <property type="term" value="C:ubiquitin ligase complex"/>
    <property type="evidence" value="ECO:0007669"/>
    <property type="project" value="TreeGrafter"/>
</dbReference>
<dbReference type="InterPro" id="IPR011333">
    <property type="entry name" value="SKP1/BTB/POZ_sf"/>
</dbReference>
<feature type="domain" description="BTB" evidence="4">
    <location>
        <begin position="86"/>
        <end position="153"/>
    </location>
</feature>
<dbReference type="InParanoid" id="A0A2V0NYS9"/>
<protein>
    <recommendedName>
        <fullName evidence="4">BTB domain-containing protein</fullName>
    </recommendedName>
</protein>
<reference evidence="5 6" key="1">
    <citation type="journal article" date="2018" name="Sci. Rep.">
        <title>Raphidocelis subcapitata (=Pseudokirchneriella subcapitata) provides an insight into genome evolution and environmental adaptations in the Sphaeropleales.</title>
        <authorList>
            <person name="Suzuki S."/>
            <person name="Yamaguchi H."/>
            <person name="Nakajima N."/>
            <person name="Kawachi M."/>
        </authorList>
    </citation>
    <scope>NUCLEOTIDE SEQUENCE [LARGE SCALE GENOMIC DNA]</scope>
    <source>
        <strain evidence="5 6">NIES-35</strain>
    </source>
</reference>
<evidence type="ECO:0000313" key="5">
    <source>
        <dbReference type="EMBL" id="GBF90733.1"/>
    </source>
</evidence>
<dbReference type="OrthoDB" id="546239at2759"/>
<dbReference type="Proteomes" id="UP000247498">
    <property type="component" value="Unassembled WGS sequence"/>
</dbReference>
<accession>A0A2V0NYS9</accession>
<sequence>MAVQPTTLALDTLADAARRDEAPPKKLRPGWSQLRRAVLDGCSLQMAVVVLPPSDAAAILDTALRLDNNLGAALPAIGPMLDGDFTDVAVTAGGRTFRAHRVVLAATSPVFKSMLVGAMRGAREAAVELVGADAGVVELLLRHMYGCAIEVPASLALQLYALADQYQLAGELKQRLRLWLMALPLAPEALFEL</sequence>
<keyword evidence="6" id="KW-1185">Reference proteome</keyword>
<dbReference type="Pfam" id="PF00651">
    <property type="entry name" value="BTB"/>
    <property type="match status" value="1"/>
</dbReference>
<dbReference type="SMART" id="SM00225">
    <property type="entry name" value="BTB"/>
    <property type="match status" value="1"/>
</dbReference>
<comment type="pathway">
    <text evidence="1">Protein modification; protein ubiquitination.</text>
</comment>
<evidence type="ECO:0000256" key="2">
    <source>
        <dbReference type="ARBA" id="ARBA00022737"/>
    </source>
</evidence>
<evidence type="ECO:0000259" key="4">
    <source>
        <dbReference type="PROSITE" id="PS50097"/>
    </source>
</evidence>
<evidence type="ECO:0000256" key="1">
    <source>
        <dbReference type="ARBA" id="ARBA00004906"/>
    </source>
</evidence>